<evidence type="ECO:0008006" key="3">
    <source>
        <dbReference type="Google" id="ProtNLM"/>
    </source>
</evidence>
<evidence type="ECO:0000313" key="1">
    <source>
        <dbReference type="EMBL" id="CDM65957.1"/>
    </source>
</evidence>
<gene>
    <name evidence="1" type="ORF">PYK22_01966</name>
</gene>
<organism evidence="1 2">
    <name type="scientific">Pyrinomonas methylaliphatogenes</name>
    <dbReference type="NCBI Taxonomy" id="454194"/>
    <lineage>
        <taxon>Bacteria</taxon>
        <taxon>Pseudomonadati</taxon>
        <taxon>Acidobacteriota</taxon>
        <taxon>Blastocatellia</taxon>
        <taxon>Blastocatellales</taxon>
        <taxon>Pyrinomonadaceae</taxon>
        <taxon>Pyrinomonas</taxon>
    </lineage>
</organism>
<dbReference type="OrthoDB" id="495805at2"/>
<dbReference type="AlphaFoldDB" id="A0A0B6WZ06"/>
<dbReference type="RefSeq" id="WP_041976752.1">
    <property type="nucleotide sequence ID" value="NZ_CBXV010000007.1"/>
</dbReference>
<sequence length="79" mass="8967">MSASTGTKDTVYNLVSIIYHALQGAETYEQYVRDAEKSNDQELVQFFHEVCDQNKRIAKRAIQLLSRQLEEQAKSTATG</sequence>
<proteinExistence type="predicted"/>
<dbReference type="EMBL" id="CBXV010000007">
    <property type="protein sequence ID" value="CDM65957.1"/>
    <property type="molecule type" value="Genomic_DNA"/>
</dbReference>
<protein>
    <recommendedName>
        <fullName evidence="3">Rubrerythrin</fullName>
    </recommendedName>
</protein>
<reference evidence="1 2" key="1">
    <citation type="submission" date="2013-12" db="EMBL/GenBank/DDBJ databases">
        <authorList>
            <person name="Stott M."/>
        </authorList>
    </citation>
    <scope>NUCLEOTIDE SEQUENCE [LARGE SCALE GENOMIC DNA]</scope>
    <source>
        <strain evidence="1 2">K22</strain>
    </source>
</reference>
<accession>A0A0B6WZ06</accession>
<evidence type="ECO:0000313" key="2">
    <source>
        <dbReference type="Proteomes" id="UP000031518"/>
    </source>
</evidence>
<reference evidence="1 2" key="2">
    <citation type="submission" date="2015-01" db="EMBL/GenBank/DDBJ databases">
        <title>Complete genome sequence of Pyrinomonas methylaliphatogenes type strain K22T.</title>
        <authorList>
            <person name="Lee K.C.Y."/>
            <person name="Power J.F."/>
            <person name="Dunfield P.F."/>
            <person name="Morgan X.C."/>
            <person name="Huttenhower C."/>
            <person name="Stott M.B."/>
        </authorList>
    </citation>
    <scope>NUCLEOTIDE SEQUENCE [LARGE SCALE GENOMIC DNA]</scope>
    <source>
        <strain evidence="1 2">K22</strain>
    </source>
</reference>
<keyword evidence="2" id="KW-1185">Reference proteome</keyword>
<name>A0A0B6WZ06_9BACT</name>
<dbReference type="Proteomes" id="UP000031518">
    <property type="component" value="Unassembled WGS sequence"/>
</dbReference>